<keyword evidence="3" id="KW-1185">Reference proteome</keyword>
<reference evidence="2 3" key="1">
    <citation type="submission" date="2019-01" db="EMBL/GenBank/DDBJ databases">
        <title>Ktedonosporobacter rubrisoli SCAWS-G2.</title>
        <authorList>
            <person name="Huang Y."/>
            <person name="Yan B."/>
        </authorList>
    </citation>
    <scope>NUCLEOTIDE SEQUENCE [LARGE SCALE GENOMIC DNA]</scope>
    <source>
        <strain evidence="2 3">SCAWS-G2</strain>
    </source>
</reference>
<feature type="domain" description="Helix-turn-helix" evidence="1">
    <location>
        <begin position="9"/>
        <end position="61"/>
    </location>
</feature>
<dbReference type="Proteomes" id="UP000290365">
    <property type="component" value="Chromosome"/>
</dbReference>
<evidence type="ECO:0000313" key="3">
    <source>
        <dbReference type="Proteomes" id="UP000290365"/>
    </source>
</evidence>
<dbReference type="EMBL" id="CP035758">
    <property type="protein sequence ID" value="QBD83505.1"/>
    <property type="molecule type" value="Genomic_DNA"/>
</dbReference>
<dbReference type="Gene3D" id="1.10.1660.10">
    <property type="match status" value="1"/>
</dbReference>
<organism evidence="2 3">
    <name type="scientific">Ktedonosporobacter rubrisoli</name>
    <dbReference type="NCBI Taxonomy" id="2509675"/>
    <lineage>
        <taxon>Bacteria</taxon>
        <taxon>Bacillati</taxon>
        <taxon>Chloroflexota</taxon>
        <taxon>Ktedonobacteria</taxon>
        <taxon>Ktedonobacterales</taxon>
        <taxon>Ktedonosporobacteraceae</taxon>
        <taxon>Ktedonosporobacter</taxon>
    </lineage>
</organism>
<keyword evidence="2" id="KW-0238">DNA-binding</keyword>
<dbReference type="OrthoDB" id="163454at2"/>
<dbReference type="AlphaFoldDB" id="A0A4P6K5W6"/>
<dbReference type="KEGG" id="kbs:EPA93_17940"/>
<evidence type="ECO:0000313" key="2">
    <source>
        <dbReference type="EMBL" id="QBD83505.1"/>
    </source>
</evidence>
<protein>
    <submittedName>
        <fullName evidence="2">DNA-binding protein</fullName>
    </submittedName>
</protein>
<dbReference type="InterPro" id="IPR041657">
    <property type="entry name" value="HTH_17"/>
</dbReference>
<accession>A0A4P6K5W6</accession>
<name>A0A4P6K5W6_KTERU</name>
<dbReference type="Pfam" id="PF12728">
    <property type="entry name" value="HTH_17"/>
    <property type="match status" value="1"/>
</dbReference>
<dbReference type="NCBIfam" id="TIGR01764">
    <property type="entry name" value="excise"/>
    <property type="match status" value="1"/>
</dbReference>
<gene>
    <name evidence="2" type="ORF">EPA93_17940</name>
</gene>
<sequence length="66" mass="7729">MPASADDNLLTVREVAQRLRVDTTTVRRWIALGLLEAVSLPHMGKRQSYRIRQRTLRRLLEYPLRA</sequence>
<dbReference type="SUPFAM" id="SSF46955">
    <property type="entry name" value="Putative DNA-binding domain"/>
    <property type="match status" value="1"/>
</dbReference>
<evidence type="ECO:0000259" key="1">
    <source>
        <dbReference type="Pfam" id="PF12728"/>
    </source>
</evidence>
<dbReference type="InterPro" id="IPR010093">
    <property type="entry name" value="SinI_DNA-bd"/>
</dbReference>
<dbReference type="GO" id="GO:0003677">
    <property type="term" value="F:DNA binding"/>
    <property type="evidence" value="ECO:0007669"/>
    <property type="project" value="UniProtKB-KW"/>
</dbReference>
<proteinExistence type="predicted"/>
<dbReference type="InterPro" id="IPR009061">
    <property type="entry name" value="DNA-bd_dom_put_sf"/>
</dbReference>